<organism evidence="1 2">
    <name type="scientific">Mycobacterium kansasii</name>
    <dbReference type="NCBI Taxonomy" id="1768"/>
    <lineage>
        <taxon>Bacteria</taxon>
        <taxon>Bacillati</taxon>
        <taxon>Actinomycetota</taxon>
        <taxon>Actinomycetes</taxon>
        <taxon>Mycobacteriales</taxon>
        <taxon>Mycobacteriaceae</taxon>
        <taxon>Mycobacterium</taxon>
    </lineage>
</organism>
<evidence type="ECO:0000313" key="2">
    <source>
        <dbReference type="Proteomes" id="UP000188532"/>
    </source>
</evidence>
<dbReference type="Proteomes" id="UP000188532">
    <property type="component" value="Unassembled WGS sequence"/>
</dbReference>
<gene>
    <name evidence="1" type="ORF">BZL29_1235</name>
</gene>
<reference evidence="1 2" key="1">
    <citation type="submission" date="2017-02" db="EMBL/GenBank/DDBJ databases">
        <title>Complete genome sequences of Mycobacterium kansasii strains isolated from rhesus macaques.</title>
        <authorList>
            <person name="Panda A."/>
            <person name="Nagaraj S."/>
            <person name="Zhao X."/>
            <person name="Tettelin H."/>
            <person name="Detolla L.J."/>
        </authorList>
    </citation>
    <scope>NUCLEOTIDE SEQUENCE [LARGE SCALE GENOMIC DNA]</scope>
    <source>
        <strain evidence="1 2">11-3469</strain>
    </source>
</reference>
<comment type="caution">
    <text evidence="1">The sequence shown here is derived from an EMBL/GenBank/DDBJ whole genome shotgun (WGS) entry which is preliminary data.</text>
</comment>
<evidence type="ECO:0000313" key="1">
    <source>
        <dbReference type="EMBL" id="OOK83406.1"/>
    </source>
</evidence>
<name>A0A1V3XXA9_MYCKA</name>
<proteinExistence type="predicted"/>
<sequence length="49" mass="5184">MLAEAPAPQSDPAATAMVTLQMSIGLPSCRSRCTFEAKPPAPHYGVVRQ</sequence>
<dbReference type="EMBL" id="MVBN01000001">
    <property type="protein sequence ID" value="OOK83406.1"/>
    <property type="molecule type" value="Genomic_DNA"/>
</dbReference>
<protein>
    <submittedName>
        <fullName evidence="1">Uncharacterized protein</fullName>
    </submittedName>
</protein>
<dbReference type="AlphaFoldDB" id="A0A1V3XXA9"/>
<accession>A0A1V3XXA9</accession>